<evidence type="ECO:0000259" key="1">
    <source>
        <dbReference type="PROSITE" id="PS50181"/>
    </source>
</evidence>
<gene>
    <name evidence="2" type="ORF">QYE76_064666</name>
</gene>
<dbReference type="SUPFAM" id="SSF52047">
    <property type="entry name" value="RNI-like"/>
    <property type="match status" value="1"/>
</dbReference>
<feature type="domain" description="F-box" evidence="1">
    <location>
        <begin position="20"/>
        <end position="67"/>
    </location>
</feature>
<dbReference type="AlphaFoldDB" id="A0AAD8W7Y2"/>
<dbReference type="Proteomes" id="UP001231189">
    <property type="component" value="Unassembled WGS sequence"/>
</dbReference>
<keyword evidence="3" id="KW-1185">Reference proteome</keyword>
<name>A0AAD8W7Y2_LOLMU</name>
<dbReference type="InterPro" id="IPR055411">
    <property type="entry name" value="LRR_FXL15/At3g58940/PEG3-like"/>
</dbReference>
<dbReference type="SUPFAM" id="SSF81383">
    <property type="entry name" value="F-box domain"/>
    <property type="match status" value="1"/>
</dbReference>
<dbReference type="InterPro" id="IPR044997">
    <property type="entry name" value="F-box_plant"/>
</dbReference>
<protein>
    <recommendedName>
        <fullName evidence="1">F-box domain-containing protein</fullName>
    </recommendedName>
</protein>
<dbReference type="InterPro" id="IPR001810">
    <property type="entry name" value="F-box_dom"/>
</dbReference>
<organism evidence="2 3">
    <name type="scientific">Lolium multiflorum</name>
    <name type="common">Italian ryegrass</name>
    <name type="synonym">Lolium perenne subsp. multiflorum</name>
    <dbReference type="NCBI Taxonomy" id="4521"/>
    <lineage>
        <taxon>Eukaryota</taxon>
        <taxon>Viridiplantae</taxon>
        <taxon>Streptophyta</taxon>
        <taxon>Embryophyta</taxon>
        <taxon>Tracheophyta</taxon>
        <taxon>Spermatophyta</taxon>
        <taxon>Magnoliopsida</taxon>
        <taxon>Liliopsida</taxon>
        <taxon>Poales</taxon>
        <taxon>Poaceae</taxon>
        <taxon>BOP clade</taxon>
        <taxon>Pooideae</taxon>
        <taxon>Poodae</taxon>
        <taxon>Poeae</taxon>
        <taxon>Poeae Chloroplast Group 2 (Poeae type)</taxon>
        <taxon>Loliodinae</taxon>
        <taxon>Loliinae</taxon>
        <taxon>Lolium</taxon>
    </lineage>
</organism>
<comment type="caution">
    <text evidence="2">The sequence shown here is derived from an EMBL/GenBank/DDBJ whole genome shotgun (WGS) entry which is preliminary data.</text>
</comment>
<dbReference type="Pfam" id="PF24758">
    <property type="entry name" value="LRR_At5g56370"/>
    <property type="match status" value="1"/>
</dbReference>
<dbReference type="InterPro" id="IPR032675">
    <property type="entry name" value="LRR_dom_sf"/>
</dbReference>
<proteinExistence type="predicted"/>
<dbReference type="Gene3D" id="3.80.10.10">
    <property type="entry name" value="Ribonuclease Inhibitor"/>
    <property type="match status" value="1"/>
</dbReference>
<evidence type="ECO:0000313" key="2">
    <source>
        <dbReference type="EMBL" id="KAK1646861.1"/>
    </source>
</evidence>
<accession>A0AAD8W7Y2</accession>
<dbReference type="PANTHER" id="PTHR32153">
    <property type="entry name" value="OJ000223_09.16 PROTEIN"/>
    <property type="match status" value="1"/>
</dbReference>
<evidence type="ECO:0000313" key="3">
    <source>
        <dbReference type="Proteomes" id="UP001231189"/>
    </source>
</evidence>
<sequence length="447" mass="50457">MEINIVQHAKGGEDGVKKNLDRFSALPDDVLLAILHLLDLRAAVRVATVARRLMHLPRRLTDLVINVADLIPHNGDFSPHTADHVMSAYADAIRWFLSAPAKQRSIKTLRIAFYLIDPYLRSIGDAIAESGGAERLEFAIRAHLYPIDRVRAVQDDVFARRLWAFVAACPVAFGWLTKLTLQNISFSDSDMLHLLNDCNRLELLSLIRCCAVSNSRCSILRIDAPRSPLLALEIRESFYPGVELTSLPKLERVFCDDRLDIFIGVFPVRFGNVPRLHHINLAAPHLMYYSYRNPGQLFPALSNLRVIHLSNLDIQKMFWTLHILHGAPLLNTLSLKVLSPRCYLTNVVEEAPDFEHLNLSLLEIKGFAGLRADFEVVRYIRIIMERAVYLKKIHLVEQHPFLRSCGGVSCSRCQVIEQQTNLLSKLFADAGRAPEIAIDLMSGDTGF</sequence>
<dbReference type="EMBL" id="JAUUTY010000004">
    <property type="protein sequence ID" value="KAK1646861.1"/>
    <property type="molecule type" value="Genomic_DNA"/>
</dbReference>
<reference evidence="2" key="1">
    <citation type="submission" date="2023-07" db="EMBL/GenBank/DDBJ databases">
        <title>A chromosome-level genome assembly of Lolium multiflorum.</title>
        <authorList>
            <person name="Chen Y."/>
            <person name="Copetti D."/>
            <person name="Kolliker R."/>
            <person name="Studer B."/>
        </authorList>
    </citation>
    <scope>NUCLEOTIDE SEQUENCE</scope>
    <source>
        <strain evidence="2">02402/16</strain>
        <tissue evidence="2">Leaf</tissue>
    </source>
</reference>
<dbReference type="PROSITE" id="PS50181">
    <property type="entry name" value="FBOX"/>
    <property type="match status" value="1"/>
</dbReference>
<dbReference type="InterPro" id="IPR036047">
    <property type="entry name" value="F-box-like_dom_sf"/>
</dbReference>